<keyword evidence="2" id="KW-1185">Reference proteome</keyword>
<comment type="caution">
    <text evidence="1">The sequence shown here is derived from an EMBL/GenBank/DDBJ whole genome shotgun (WGS) entry which is preliminary data.</text>
</comment>
<gene>
    <name evidence="1" type="ORF">ACFQ07_10475</name>
</gene>
<name>A0ABW3CFX7_9ACTN</name>
<accession>A0ABW3CFX7</accession>
<organism evidence="1 2">
    <name type="scientific">Actinomadura adrarensis</name>
    <dbReference type="NCBI Taxonomy" id="1819600"/>
    <lineage>
        <taxon>Bacteria</taxon>
        <taxon>Bacillati</taxon>
        <taxon>Actinomycetota</taxon>
        <taxon>Actinomycetes</taxon>
        <taxon>Streptosporangiales</taxon>
        <taxon>Thermomonosporaceae</taxon>
        <taxon>Actinomadura</taxon>
    </lineage>
</organism>
<feature type="non-terminal residue" evidence="1">
    <location>
        <position position="69"/>
    </location>
</feature>
<proteinExistence type="predicted"/>
<sequence>MTGVHATSAAAAGPTKIHAMTETTRIAETIRIPAAPASEAVAHFAARLAFETDVSDVAADLESARLESG</sequence>
<evidence type="ECO:0000313" key="1">
    <source>
        <dbReference type="EMBL" id="MFD0852652.1"/>
    </source>
</evidence>
<dbReference type="EMBL" id="JBHTIR010001520">
    <property type="protein sequence ID" value="MFD0852652.1"/>
    <property type="molecule type" value="Genomic_DNA"/>
</dbReference>
<reference evidence="2" key="1">
    <citation type="journal article" date="2019" name="Int. J. Syst. Evol. Microbiol.">
        <title>The Global Catalogue of Microorganisms (GCM) 10K type strain sequencing project: providing services to taxonomists for standard genome sequencing and annotation.</title>
        <authorList>
            <consortium name="The Broad Institute Genomics Platform"/>
            <consortium name="The Broad Institute Genome Sequencing Center for Infectious Disease"/>
            <person name="Wu L."/>
            <person name="Ma J."/>
        </authorList>
    </citation>
    <scope>NUCLEOTIDE SEQUENCE [LARGE SCALE GENOMIC DNA]</scope>
    <source>
        <strain evidence="2">JCM 31696</strain>
    </source>
</reference>
<protein>
    <recommendedName>
        <fullName evidence="3">FXSXX-COOH protein</fullName>
    </recommendedName>
</protein>
<evidence type="ECO:0008006" key="3">
    <source>
        <dbReference type="Google" id="ProtNLM"/>
    </source>
</evidence>
<dbReference type="Proteomes" id="UP001597083">
    <property type="component" value="Unassembled WGS sequence"/>
</dbReference>
<evidence type="ECO:0000313" key="2">
    <source>
        <dbReference type="Proteomes" id="UP001597083"/>
    </source>
</evidence>